<comment type="caution">
    <text evidence="1">The sequence shown here is derived from an EMBL/GenBank/DDBJ whole genome shotgun (WGS) entry which is preliminary data.</text>
</comment>
<sequence>MSPGKQAPAREAAAPMAAGARLEAMRRRVHLSRLAAWTAIAAGPIALALAITSSPATAEAATATTSTAVRTTRAAADPGGYAQVFVGAWLRSSTDDETSAPARLAQSLAPDVDLPDPAAGAQAKPQSVVAVRSAQHTGGAWSVTVAAQYADGAVRYYALPLVSDSTGGSFTVTGAPGVVAGPARATVPASPYRVSVTGGNLTSAVGEFFAAYLTGTGEVSRYLAPGVNLPAVSPAPYTAVSVQQVSAVEQTAATAQVPGDGTTVHILTQVDAQDTSGQWPLAYELTLRARSSRWEVAALDSGEPGTAQAGGTR</sequence>
<name>A0ABW6MEE7_9ACTN</name>
<dbReference type="Proteomes" id="UP001601303">
    <property type="component" value="Unassembled WGS sequence"/>
</dbReference>
<keyword evidence="2" id="KW-1185">Reference proteome</keyword>
<reference evidence="1 2" key="1">
    <citation type="submission" date="2024-10" db="EMBL/GenBank/DDBJ databases">
        <title>The Natural Products Discovery Center: Release of the First 8490 Sequenced Strains for Exploring Actinobacteria Biosynthetic Diversity.</title>
        <authorList>
            <person name="Kalkreuter E."/>
            <person name="Kautsar S.A."/>
            <person name="Yang D."/>
            <person name="Bader C.D."/>
            <person name="Teijaro C.N."/>
            <person name="Fluegel L."/>
            <person name="Davis C.M."/>
            <person name="Simpson J.R."/>
            <person name="Lauterbach L."/>
            <person name="Steele A.D."/>
            <person name="Gui C."/>
            <person name="Meng S."/>
            <person name="Li G."/>
            <person name="Viehrig K."/>
            <person name="Ye F."/>
            <person name="Su P."/>
            <person name="Kiefer A.F."/>
            <person name="Nichols A."/>
            <person name="Cepeda A.J."/>
            <person name="Yan W."/>
            <person name="Fan B."/>
            <person name="Jiang Y."/>
            <person name="Adhikari A."/>
            <person name="Zheng C.-J."/>
            <person name="Schuster L."/>
            <person name="Cowan T.M."/>
            <person name="Smanski M.J."/>
            <person name="Chevrette M.G."/>
            <person name="De Carvalho L.P.S."/>
            <person name="Shen B."/>
        </authorList>
    </citation>
    <scope>NUCLEOTIDE SEQUENCE [LARGE SCALE GENOMIC DNA]</scope>
    <source>
        <strain evidence="1 2">NPDC006488</strain>
    </source>
</reference>
<gene>
    <name evidence="1" type="ORF">ACFYNQ_38990</name>
</gene>
<evidence type="ECO:0000313" key="1">
    <source>
        <dbReference type="EMBL" id="MFE9604517.1"/>
    </source>
</evidence>
<accession>A0ABW6MEE7</accession>
<evidence type="ECO:0000313" key="2">
    <source>
        <dbReference type="Proteomes" id="UP001601303"/>
    </source>
</evidence>
<organism evidence="1 2">
    <name type="scientific">Streptomyces hokutonensis</name>
    <dbReference type="NCBI Taxonomy" id="1306990"/>
    <lineage>
        <taxon>Bacteria</taxon>
        <taxon>Bacillati</taxon>
        <taxon>Actinomycetota</taxon>
        <taxon>Actinomycetes</taxon>
        <taxon>Kitasatosporales</taxon>
        <taxon>Streptomycetaceae</taxon>
        <taxon>Streptomyces</taxon>
    </lineage>
</organism>
<dbReference type="RefSeq" id="WP_388113449.1">
    <property type="nucleotide sequence ID" value="NZ_JBIAHM010000016.1"/>
</dbReference>
<dbReference type="EMBL" id="JBIAHM010000016">
    <property type="protein sequence ID" value="MFE9604517.1"/>
    <property type="molecule type" value="Genomic_DNA"/>
</dbReference>
<dbReference type="Pfam" id="PF12642">
    <property type="entry name" value="TpcC"/>
    <property type="match status" value="1"/>
</dbReference>
<protein>
    <submittedName>
        <fullName evidence="1">Conjugal transfer protein</fullName>
    </submittedName>
</protein>
<dbReference type="InterPro" id="IPR024735">
    <property type="entry name" value="TcpC"/>
</dbReference>
<proteinExistence type="predicted"/>